<proteinExistence type="predicted"/>
<evidence type="ECO:0000313" key="2">
    <source>
        <dbReference type="Proteomes" id="UP000886476"/>
    </source>
</evidence>
<dbReference type="RefSeq" id="WP_172109614.1">
    <property type="nucleotide sequence ID" value="NZ_JABFDN010000001.1"/>
</dbReference>
<dbReference type="Proteomes" id="UP000886476">
    <property type="component" value="Unassembled WGS sequence"/>
</dbReference>
<comment type="caution">
    <text evidence="1">The sequence shown here is derived from an EMBL/GenBank/DDBJ whole genome shotgun (WGS) entry which is preliminary data.</text>
</comment>
<keyword evidence="2" id="KW-1185">Reference proteome</keyword>
<sequence>MPDHIFRFPVLIEVAGSHGTGFLLNDDAGLFLVTARHVLFKDGIGTYGPKEGGPVQLTSLCEAPDGTPLDQVHIGDFKHLTLDCEQLMANGLLAKHTTADVAVCKLATFGKVLGEGYSGSAIELVYSPGVTEDGPDKAITGVDVKFCFRFAEVSLAAPTLLLGYPTSLAGTDFDRNLPLLRTGIVAGKTRSGQIVVDCPVYFGNSGALVVTIIENKYRALGVAVKMVPFKETIYSQEFKQPVGVRYENSGYTIVEPMDRVFELLENLQAIRGEATE</sequence>
<protein>
    <recommendedName>
        <fullName evidence="3">Serine protease</fullName>
    </recommendedName>
</protein>
<reference evidence="1" key="1">
    <citation type="submission" date="2020-05" db="EMBL/GenBank/DDBJ databases">
        <title>Nod-independent and nitrogen-fixing Bradyrhizobium aeschynomene sp. nov. isolated from nodules of Aeschynomene indica.</title>
        <authorList>
            <person name="Zhang Z."/>
        </authorList>
    </citation>
    <scope>NUCLEOTIDE SEQUENCE</scope>
    <source>
        <strain evidence="1">83012</strain>
    </source>
</reference>
<dbReference type="SUPFAM" id="SSF50494">
    <property type="entry name" value="Trypsin-like serine proteases"/>
    <property type="match status" value="1"/>
</dbReference>
<dbReference type="InterPro" id="IPR009003">
    <property type="entry name" value="Peptidase_S1_PA"/>
</dbReference>
<dbReference type="EMBL" id="JABFDN010000001">
    <property type="protein sequence ID" value="NPU64579.1"/>
    <property type="molecule type" value="Genomic_DNA"/>
</dbReference>
<accession>A0ABX2C8I4</accession>
<organism evidence="1 2">
    <name type="scientific">Bradyrhizobium aeschynomenes</name>
    <dbReference type="NCBI Taxonomy" id="2734909"/>
    <lineage>
        <taxon>Bacteria</taxon>
        <taxon>Pseudomonadati</taxon>
        <taxon>Pseudomonadota</taxon>
        <taxon>Alphaproteobacteria</taxon>
        <taxon>Hyphomicrobiales</taxon>
        <taxon>Nitrobacteraceae</taxon>
        <taxon>Bradyrhizobium</taxon>
    </lineage>
</organism>
<evidence type="ECO:0008006" key="3">
    <source>
        <dbReference type="Google" id="ProtNLM"/>
    </source>
</evidence>
<evidence type="ECO:0000313" key="1">
    <source>
        <dbReference type="EMBL" id="NPU64579.1"/>
    </source>
</evidence>
<name>A0ABX2C8I4_9BRAD</name>
<dbReference type="Pfam" id="PF13365">
    <property type="entry name" value="Trypsin_2"/>
    <property type="match status" value="1"/>
</dbReference>
<gene>
    <name evidence="1" type="ORF">HL667_06175</name>
</gene>